<feature type="transmembrane region" description="Helical" evidence="1">
    <location>
        <begin position="12"/>
        <end position="32"/>
    </location>
</feature>
<feature type="transmembrane region" description="Helical" evidence="1">
    <location>
        <begin position="70"/>
        <end position="94"/>
    </location>
</feature>
<gene>
    <name evidence="2" type="ORF">F6W70_01275</name>
    <name evidence="3" type="ORF">PWF71_15510</name>
</gene>
<dbReference type="EMBL" id="CP118606">
    <property type="protein sequence ID" value="WEF20679.1"/>
    <property type="molecule type" value="Genomic_DNA"/>
</dbReference>
<dbReference type="RefSeq" id="WP_017829554.1">
    <property type="nucleotide sequence ID" value="NZ_BAAAIN010000002.1"/>
</dbReference>
<dbReference type="EMBL" id="WAAQ01000001">
    <property type="protein sequence ID" value="KAB1886123.1"/>
    <property type="molecule type" value="Genomic_DNA"/>
</dbReference>
<reference evidence="2 4" key="1">
    <citation type="submission" date="2019-09" db="EMBL/GenBank/DDBJ databases">
        <title>Whole genome sequencing of Microbacterium maritypicum.</title>
        <authorList>
            <person name="Lenchi N."/>
        </authorList>
    </citation>
    <scope>NUCLEOTIDE SEQUENCE [LARGE SCALE GENOMIC DNA]</scope>
    <source>
        <strain evidence="2 4">DSM 12512</strain>
    </source>
</reference>
<organism evidence="2 4">
    <name type="scientific">Microbacterium maritypicum</name>
    <name type="common">Microbacterium liquefaciens</name>
    <dbReference type="NCBI Taxonomy" id="33918"/>
    <lineage>
        <taxon>Bacteria</taxon>
        <taxon>Bacillati</taxon>
        <taxon>Actinomycetota</taxon>
        <taxon>Actinomycetes</taxon>
        <taxon>Micrococcales</taxon>
        <taxon>Microbacteriaceae</taxon>
        <taxon>Microbacterium</taxon>
    </lineage>
</organism>
<proteinExistence type="predicted"/>
<feature type="transmembrane region" description="Helical" evidence="1">
    <location>
        <begin position="133"/>
        <end position="155"/>
    </location>
</feature>
<protein>
    <recommendedName>
        <fullName evidence="5">Modulator of FtsH protease</fullName>
    </recommendedName>
</protein>
<evidence type="ECO:0000256" key="1">
    <source>
        <dbReference type="SAM" id="Phobius"/>
    </source>
</evidence>
<sequence>MFEPWSEFNVAMAGATAALAGLVIVAASVNIAEIVKSRTLTARLLAGIAALLLALAVSALGLIPDIDGPWFGAAAVVASLLAAVFQVHATRLIATDPSPEDRARPLKYLVGFLPIFAYLAAGVLVWIGHPAGLYLAAAGCLLAIVSAVVVSWVALVEVLR</sequence>
<evidence type="ECO:0000313" key="4">
    <source>
        <dbReference type="Proteomes" id="UP000436027"/>
    </source>
</evidence>
<dbReference type="Proteomes" id="UP000436027">
    <property type="component" value="Unassembled WGS sequence"/>
</dbReference>
<dbReference type="GeneID" id="87017155"/>
<evidence type="ECO:0000313" key="3">
    <source>
        <dbReference type="EMBL" id="WEF20679.1"/>
    </source>
</evidence>
<evidence type="ECO:0008006" key="5">
    <source>
        <dbReference type="Google" id="ProtNLM"/>
    </source>
</evidence>
<accession>A0AAD3X2W7</accession>
<keyword evidence="1" id="KW-1133">Transmembrane helix</keyword>
<evidence type="ECO:0000313" key="2">
    <source>
        <dbReference type="EMBL" id="KAB1886123.1"/>
    </source>
</evidence>
<keyword evidence="1" id="KW-0472">Membrane</keyword>
<reference evidence="3" key="2">
    <citation type="submission" date="2023-02" db="EMBL/GenBank/DDBJ databases">
        <title>Genome sequence of Microbacterium liquefaciens B1075.</title>
        <authorList>
            <person name="Cao J."/>
            <person name="Li X."/>
        </authorList>
    </citation>
    <scope>NUCLEOTIDE SEQUENCE</scope>
    <source>
        <strain evidence="3">B1075</strain>
    </source>
</reference>
<dbReference type="Proteomes" id="UP001214756">
    <property type="component" value="Chromosome"/>
</dbReference>
<feature type="transmembrane region" description="Helical" evidence="1">
    <location>
        <begin position="44"/>
        <end position="64"/>
    </location>
</feature>
<feature type="transmembrane region" description="Helical" evidence="1">
    <location>
        <begin position="106"/>
        <end position="127"/>
    </location>
</feature>
<name>A0AAD3X2W7_MICMQ</name>
<dbReference type="AlphaFoldDB" id="A0AAD3X2W7"/>
<keyword evidence="1" id="KW-0812">Transmembrane</keyword>